<evidence type="ECO:0000313" key="3">
    <source>
        <dbReference type="Proteomes" id="UP001600894"/>
    </source>
</evidence>
<evidence type="ECO:0000256" key="1">
    <source>
        <dbReference type="SAM" id="Phobius"/>
    </source>
</evidence>
<organism evidence="2 3">
    <name type="scientific">Enterocloster alcoholdehydrogenati</name>
    <dbReference type="NCBI Taxonomy" id="2547410"/>
    <lineage>
        <taxon>Bacteria</taxon>
        <taxon>Bacillati</taxon>
        <taxon>Bacillota</taxon>
        <taxon>Clostridia</taxon>
        <taxon>Lachnospirales</taxon>
        <taxon>Lachnospiraceae</taxon>
        <taxon>Enterocloster</taxon>
    </lineage>
</organism>
<evidence type="ECO:0000313" key="2">
    <source>
        <dbReference type="EMBL" id="GAA6270047.1"/>
    </source>
</evidence>
<evidence type="ECO:0008006" key="4">
    <source>
        <dbReference type="Google" id="ProtNLM"/>
    </source>
</evidence>
<proteinExistence type="predicted"/>
<dbReference type="EMBL" id="BAABXL010000001">
    <property type="protein sequence ID" value="GAA6270047.1"/>
    <property type="molecule type" value="Genomic_DNA"/>
</dbReference>
<dbReference type="RefSeq" id="WP_176254298.1">
    <property type="nucleotide sequence ID" value="NZ_BAABXL010000001.1"/>
</dbReference>
<accession>A0ABQ0B181</accession>
<dbReference type="Proteomes" id="UP001600894">
    <property type="component" value="Unassembled WGS sequence"/>
</dbReference>
<keyword evidence="1" id="KW-1133">Transmembrane helix</keyword>
<gene>
    <name evidence="2" type="ORF">F130042H8_31070</name>
</gene>
<name>A0ABQ0B181_9FIRM</name>
<comment type="caution">
    <text evidence="2">The sequence shown here is derived from an EMBL/GenBank/DDBJ whole genome shotgun (WGS) entry which is preliminary data.</text>
</comment>
<keyword evidence="1" id="KW-0472">Membrane</keyword>
<reference evidence="2 3" key="1">
    <citation type="submission" date="2024-04" db="EMBL/GenBank/DDBJ databases">
        <title>Defined microbial consortia suppress multidrug-resistant proinflammatory Enterobacteriaceae via ecological control.</title>
        <authorList>
            <person name="Furuichi M."/>
            <person name="Kawaguchi T."/>
            <person name="Pust M."/>
            <person name="Yasuma K."/>
            <person name="Plichta D."/>
            <person name="Hasegawa N."/>
            <person name="Ohya T."/>
            <person name="Bhattarai S."/>
            <person name="Sasajima S."/>
            <person name="Aoto Y."/>
            <person name="Tuganbaev T."/>
            <person name="Yaginuma M."/>
            <person name="Ueda M."/>
            <person name="Okahashi N."/>
            <person name="Amafuji K."/>
            <person name="Kiridooshi Y."/>
            <person name="Sugita K."/>
            <person name="Strazar M."/>
            <person name="Skelly A."/>
            <person name="Suda W."/>
            <person name="Hattori M."/>
            <person name="Nakamoto N."/>
            <person name="Caballero S."/>
            <person name="Norman J."/>
            <person name="Olle B."/>
            <person name="Tanoue T."/>
            <person name="Arita M."/>
            <person name="Bucci V."/>
            <person name="Atarashi K."/>
            <person name="Xavier R."/>
            <person name="Honda K."/>
        </authorList>
    </citation>
    <scope>NUCLEOTIDE SEQUENCE [LARGE SCALE GENOMIC DNA]</scope>
    <source>
        <strain evidence="3">f13</strain>
    </source>
</reference>
<keyword evidence="3" id="KW-1185">Reference proteome</keyword>
<protein>
    <recommendedName>
        <fullName evidence="4">Type 4 fimbrial biogenesis protein PilX N-terminal domain-containing protein</fullName>
    </recommendedName>
</protein>
<sequence>MAGETFRNKVNIGLSSLILIFIVLCLSTFGLLSLSSARGDLELAERGAEAVKAYYEADSKGQKWLEKTDSLLMKMEGKSLAEKYAALAAEPGNVYDEAAGCIFTDIPMEKGQSLRIEAVLTEGSGRYEIRAWYVYDSGEYNIDDAMPVWDGKGETESTKAQQEESK</sequence>
<feature type="transmembrane region" description="Helical" evidence="1">
    <location>
        <begin position="12"/>
        <end position="34"/>
    </location>
</feature>
<keyword evidence="1" id="KW-0812">Transmembrane</keyword>